<accession>A0ACA9PS06</accession>
<feature type="non-terminal residue" evidence="1">
    <location>
        <position position="1"/>
    </location>
</feature>
<protein>
    <submittedName>
        <fullName evidence="1">1538_t:CDS:1</fullName>
    </submittedName>
</protein>
<dbReference type="Proteomes" id="UP000789860">
    <property type="component" value="Unassembled WGS sequence"/>
</dbReference>
<reference evidence="1" key="1">
    <citation type="submission" date="2021-06" db="EMBL/GenBank/DDBJ databases">
        <authorList>
            <person name="Kallberg Y."/>
            <person name="Tangrot J."/>
            <person name="Rosling A."/>
        </authorList>
    </citation>
    <scope>NUCLEOTIDE SEQUENCE</scope>
    <source>
        <strain evidence="1">AU212A</strain>
    </source>
</reference>
<dbReference type="EMBL" id="CAJVPM010047426">
    <property type="protein sequence ID" value="CAG8720835.1"/>
    <property type="molecule type" value="Genomic_DNA"/>
</dbReference>
<keyword evidence="2" id="KW-1185">Reference proteome</keyword>
<sequence>RIVTFILENVENLLSHLKQTNEQVLKMMETGKNSRELEYIKIYREDEYRFLEYAVDDFTRKRDSLLSEVDMME</sequence>
<evidence type="ECO:0000313" key="1">
    <source>
        <dbReference type="EMBL" id="CAG8720835.1"/>
    </source>
</evidence>
<comment type="caution">
    <text evidence="1">The sequence shown here is derived from an EMBL/GenBank/DDBJ whole genome shotgun (WGS) entry which is preliminary data.</text>
</comment>
<organism evidence="1 2">
    <name type="scientific">Scutellospora calospora</name>
    <dbReference type="NCBI Taxonomy" id="85575"/>
    <lineage>
        <taxon>Eukaryota</taxon>
        <taxon>Fungi</taxon>
        <taxon>Fungi incertae sedis</taxon>
        <taxon>Mucoromycota</taxon>
        <taxon>Glomeromycotina</taxon>
        <taxon>Glomeromycetes</taxon>
        <taxon>Diversisporales</taxon>
        <taxon>Gigasporaceae</taxon>
        <taxon>Scutellospora</taxon>
    </lineage>
</organism>
<gene>
    <name evidence="1" type="ORF">SCALOS_LOCUS11251</name>
</gene>
<evidence type="ECO:0000313" key="2">
    <source>
        <dbReference type="Proteomes" id="UP000789860"/>
    </source>
</evidence>
<proteinExistence type="predicted"/>
<name>A0ACA9PS06_9GLOM</name>